<evidence type="ECO:0000256" key="2">
    <source>
        <dbReference type="ARBA" id="ARBA00022670"/>
    </source>
</evidence>
<dbReference type="InParanoid" id="A0A1S0TYK1"/>
<proteinExistence type="inferred from homology"/>
<dbReference type="RefSeq" id="XP_003142442.1">
    <property type="nucleotide sequence ID" value="XM_003142394.1"/>
</dbReference>
<dbReference type="Gene3D" id="3.40.50.1820">
    <property type="entry name" value="alpha/beta hydrolase"/>
    <property type="match status" value="1"/>
</dbReference>
<sequence>MLTKAIIYVTILLIGNGNALRLYDPVTRIELQQKKGDKNYKWSEEWLENVPIDHFSFHDNRTFRLRYLINTDYFAHNGPIFFYTGNEGNVELFAQNTGLMWDLAPQLNAMVVFAEHRFYGKSQPFGNKSYITIQNFGYLSSEQALGDFALLINHLKNKYLSMAQNSSVIAFGGSYGGMLAAWMRIKYPHLVEGSIASSAPVFWFIDMSVPDDAYSHIVKRSFVNSGCIERNIINGWIALKNLSSTASGRDYLNRLFHLDKKSYLKSNTDWIMLKEYLEDIFQSMAMVNYPYPSNYLAKLPGWPVKVACQFFNNTNKQTDKELAQSMYGIMNLYYNYTGQKEQFCIDPKVCKDTAYEALGDPIGWSWQSCTEMIMQLCSSGPPNDFFIKNCPFTLEDQESYCINAFGKLGYTKNLMRPHWSILNYGNQYPTATNIIFSNGYLDPWSAGGWSLKSQLIGPLISIIIKDGAHHYDLRGEHQLDTKSVKEARLLEKLCIKHWLKVAKMKKQKS</sequence>
<feature type="signal peptide" evidence="7">
    <location>
        <begin position="1"/>
        <end position="19"/>
    </location>
</feature>
<accession>A0A1S0TYK1</accession>
<feature type="chain" id="PRO_5010177996" evidence="7">
    <location>
        <begin position="20"/>
        <end position="509"/>
    </location>
</feature>
<dbReference type="PANTHER" id="PTHR11010:SF38">
    <property type="entry name" value="LYSOSOMAL PRO-X CARBOXYPEPTIDASE"/>
    <property type="match status" value="1"/>
</dbReference>
<dbReference type="FunCoup" id="A0A1S0TYK1">
    <property type="interactions" value="1711"/>
</dbReference>
<comment type="similarity">
    <text evidence="1">Belongs to the peptidase S28 family.</text>
</comment>
<dbReference type="OMA" id="QTCNQMV"/>
<dbReference type="GO" id="GO:0070008">
    <property type="term" value="F:serine-type exopeptidase activity"/>
    <property type="evidence" value="ECO:0007669"/>
    <property type="project" value="InterPro"/>
</dbReference>
<dbReference type="FunFam" id="1.20.120.980:FF:000007">
    <property type="entry name" value="Predicted protein"/>
    <property type="match status" value="1"/>
</dbReference>
<keyword evidence="3 7" id="KW-0732">Signal</keyword>
<keyword evidence="5" id="KW-0720">Serine protease</keyword>
<keyword evidence="6" id="KW-0325">Glycoprotein</keyword>
<dbReference type="PANTHER" id="PTHR11010">
    <property type="entry name" value="PROTEASE S28 PRO-X CARBOXYPEPTIDASE-RELATED"/>
    <property type="match status" value="1"/>
</dbReference>
<dbReference type="EMBL" id="JH712147">
    <property type="protein sequence ID" value="EFO21628.1"/>
    <property type="molecule type" value="Genomic_DNA"/>
</dbReference>
<name>A0A1S0TYK1_LOALO</name>
<protein>
    <submittedName>
        <fullName evidence="8">Uncharacterized protein</fullName>
    </submittedName>
</protein>
<dbReference type="CTD" id="9944274"/>
<gene>
    <name evidence="8" type="ORF">LOAG_06858</name>
</gene>
<dbReference type="SUPFAM" id="SSF53474">
    <property type="entry name" value="alpha/beta-Hydrolases"/>
    <property type="match status" value="2"/>
</dbReference>
<dbReference type="ESTHER" id="loalo-e1g130">
    <property type="family name" value="Prolylcarboxypeptidase"/>
</dbReference>
<dbReference type="InterPro" id="IPR008758">
    <property type="entry name" value="Peptidase_S28"/>
</dbReference>
<dbReference type="GeneID" id="9944274"/>
<dbReference type="OrthoDB" id="2130629at2759"/>
<dbReference type="GO" id="GO:0008239">
    <property type="term" value="F:dipeptidyl-peptidase activity"/>
    <property type="evidence" value="ECO:0007669"/>
    <property type="project" value="TreeGrafter"/>
</dbReference>
<dbReference type="GO" id="GO:0006508">
    <property type="term" value="P:proteolysis"/>
    <property type="evidence" value="ECO:0007669"/>
    <property type="project" value="UniProtKB-KW"/>
</dbReference>
<evidence type="ECO:0000256" key="6">
    <source>
        <dbReference type="ARBA" id="ARBA00023180"/>
    </source>
</evidence>
<organism evidence="8">
    <name type="scientific">Loa loa</name>
    <name type="common">Eye worm</name>
    <name type="synonym">Filaria loa</name>
    <dbReference type="NCBI Taxonomy" id="7209"/>
    <lineage>
        <taxon>Eukaryota</taxon>
        <taxon>Metazoa</taxon>
        <taxon>Ecdysozoa</taxon>
        <taxon>Nematoda</taxon>
        <taxon>Chromadorea</taxon>
        <taxon>Rhabditida</taxon>
        <taxon>Spirurina</taxon>
        <taxon>Spiruromorpha</taxon>
        <taxon>Filarioidea</taxon>
        <taxon>Onchocercidae</taxon>
        <taxon>Loa</taxon>
    </lineage>
</organism>
<evidence type="ECO:0000256" key="5">
    <source>
        <dbReference type="ARBA" id="ARBA00022825"/>
    </source>
</evidence>
<evidence type="ECO:0000256" key="3">
    <source>
        <dbReference type="ARBA" id="ARBA00022729"/>
    </source>
</evidence>
<keyword evidence="4" id="KW-0378">Hydrolase</keyword>
<evidence type="ECO:0000256" key="7">
    <source>
        <dbReference type="SAM" id="SignalP"/>
    </source>
</evidence>
<dbReference type="Pfam" id="PF05577">
    <property type="entry name" value="Peptidase_S28"/>
    <property type="match status" value="1"/>
</dbReference>
<keyword evidence="2" id="KW-0645">Protease</keyword>
<reference evidence="8" key="1">
    <citation type="submission" date="2012-04" db="EMBL/GenBank/DDBJ databases">
        <title>The Genome Sequence of Loa loa.</title>
        <authorList>
            <consortium name="The Broad Institute Genome Sequencing Platform"/>
            <consortium name="Broad Institute Genome Sequencing Center for Infectious Disease"/>
            <person name="Nutman T.B."/>
            <person name="Fink D.L."/>
            <person name="Russ C."/>
            <person name="Young S."/>
            <person name="Zeng Q."/>
            <person name="Gargeya S."/>
            <person name="Alvarado L."/>
            <person name="Berlin A."/>
            <person name="Chapman S.B."/>
            <person name="Chen Z."/>
            <person name="Freedman E."/>
            <person name="Gellesch M."/>
            <person name="Goldberg J."/>
            <person name="Griggs A."/>
            <person name="Gujja S."/>
            <person name="Heilman E.R."/>
            <person name="Heiman D."/>
            <person name="Howarth C."/>
            <person name="Mehta T."/>
            <person name="Neiman D."/>
            <person name="Pearson M."/>
            <person name="Roberts A."/>
            <person name="Saif S."/>
            <person name="Shea T."/>
            <person name="Shenoy N."/>
            <person name="Sisk P."/>
            <person name="Stolte C."/>
            <person name="Sykes S."/>
            <person name="White J."/>
            <person name="Yandava C."/>
            <person name="Haas B."/>
            <person name="Henn M.R."/>
            <person name="Nusbaum C."/>
            <person name="Birren B."/>
        </authorList>
    </citation>
    <scope>NUCLEOTIDE SEQUENCE [LARGE SCALE GENOMIC DNA]</scope>
</reference>
<dbReference type="InterPro" id="IPR029058">
    <property type="entry name" value="AB_hydrolase_fold"/>
</dbReference>
<evidence type="ECO:0000256" key="4">
    <source>
        <dbReference type="ARBA" id="ARBA00022801"/>
    </source>
</evidence>
<dbReference type="KEGG" id="loa:LOAG_06858"/>
<evidence type="ECO:0000256" key="1">
    <source>
        <dbReference type="ARBA" id="ARBA00011079"/>
    </source>
</evidence>
<dbReference type="AlphaFoldDB" id="A0A1S0TYK1"/>
<dbReference type="Gene3D" id="1.20.120.980">
    <property type="entry name" value="Serine carboxypeptidase S28, SKS domain"/>
    <property type="match status" value="1"/>
</dbReference>
<evidence type="ECO:0000313" key="8">
    <source>
        <dbReference type="EMBL" id="EFO21628.1"/>
    </source>
</evidence>
<dbReference type="InterPro" id="IPR042269">
    <property type="entry name" value="Ser_carbopepase_S28_SKS"/>
</dbReference>